<evidence type="ECO:0000313" key="1">
    <source>
        <dbReference type="EMBL" id="ABY62877.1"/>
    </source>
</evidence>
<proteinExistence type="predicted"/>
<organismHost>
    <name type="scientific">Pseudomonas chlororaphis</name>
    <dbReference type="NCBI Taxonomy" id="587753"/>
</organismHost>
<reference evidence="1 2" key="1">
    <citation type="journal article" date="2008" name="Virology">
        <title>Characterization of Pseudomonas chlororaphis myovirus 201varphi2-1 via genomic sequencing, mass spectrometry, and electron microscopy.</title>
        <authorList>
            <person name="Thomas J.A."/>
            <person name="Rolando M.R."/>
            <person name="Carroll C.A."/>
            <person name="Shen P.S."/>
            <person name="Belnap D.M."/>
            <person name="Weintraub S.T."/>
            <person name="Serwer P."/>
            <person name="Hardies S.C."/>
        </authorList>
    </citation>
    <scope>NUCLEOTIDE SEQUENCE</scope>
</reference>
<name>B3FK19_BP201</name>
<accession>B3FK19</accession>
<gene>
    <name evidence="1" type="ORF">201phi2-1p044</name>
</gene>
<organism evidence="1 2">
    <name type="scientific">Pseudomonas phage 201phi2-1</name>
    <name type="common">Pseudomonas chlororaphis phage 201phi2-1</name>
    <dbReference type="NCBI Taxonomy" id="198110"/>
    <lineage>
        <taxon>Viruses</taxon>
        <taxon>Duplodnaviria</taxon>
        <taxon>Heunggongvirae</taxon>
        <taxon>Uroviricota</taxon>
        <taxon>Caudoviricetes</taxon>
        <taxon>Chimalliviridae</taxon>
        <taxon>Serwervirus</taxon>
        <taxon>Serwervirus 201phi21</taxon>
    </lineage>
</organism>
<dbReference type="RefSeq" id="YP_001956769.1">
    <property type="nucleotide sequence ID" value="NC_010821.1"/>
</dbReference>
<dbReference type="EMBL" id="EU197055">
    <property type="protein sequence ID" value="ABY62877.1"/>
    <property type="molecule type" value="Genomic_DNA"/>
</dbReference>
<dbReference type="KEGG" id="vg:6372564"/>
<protein>
    <submittedName>
        <fullName evidence="1">Uncharacterized protein</fullName>
    </submittedName>
</protein>
<evidence type="ECO:0000313" key="2">
    <source>
        <dbReference type="Proteomes" id="UP000002421"/>
    </source>
</evidence>
<keyword evidence="2" id="KW-1185">Reference proteome</keyword>
<dbReference type="Proteomes" id="UP000002421">
    <property type="component" value="Segment"/>
</dbReference>
<sequence>MNYFLSPDRRMCQEDEFLQVLRNSLELIGVGVAANYIEVSRTAEGLVFTLGARQVTFYQPVDDDNFWLKLTRGTKGRTDTHFEDKEHIDAVNITLNWLIHQEFSIDNHIELTARLAKEANKYAE</sequence>